<gene>
    <name evidence="1" type="ORF">OXX778_LOCUS13964</name>
</gene>
<dbReference type="Proteomes" id="UP000663879">
    <property type="component" value="Unassembled WGS sequence"/>
</dbReference>
<evidence type="ECO:0000313" key="2">
    <source>
        <dbReference type="Proteomes" id="UP000663879"/>
    </source>
</evidence>
<dbReference type="AlphaFoldDB" id="A0A814CZW5"/>
<reference evidence="1" key="1">
    <citation type="submission" date="2021-02" db="EMBL/GenBank/DDBJ databases">
        <authorList>
            <person name="Nowell W R."/>
        </authorList>
    </citation>
    <scope>NUCLEOTIDE SEQUENCE</scope>
    <source>
        <strain evidence="1">Ploen Becks lab</strain>
    </source>
</reference>
<name>A0A814CZW5_9BILA</name>
<dbReference type="EMBL" id="CAJNOC010002786">
    <property type="protein sequence ID" value="CAF0951444.1"/>
    <property type="molecule type" value="Genomic_DNA"/>
</dbReference>
<proteinExistence type="predicted"/>
<keyword evidence="2" id="KW-1185">Reference proteome</keyword>
<organism evidence="1 2">
    <name type="scientific">Brachionus calyciflorus</name>
    <dbReference type="NCBI Taxonomy" id="104777"/>
    <lineage>
        <taxon>Eukaryota</taxon>
        <taxon>Metazoa</taxon>
        <taxon>Spiralia</taxon>
        <taxon>Gnathifera</taxon>
        <taxon>Rotifera</taxon>
        <taxon>Eurotatoria</taxon>
        <taxon>Monogononta</taxon>
        <taxon>Pseudotrocha</taxon>
        <taxon>Ploima</taxon>
        <taxon>Brachionidae</taxon>
        <taxon>Brachionus</taxon>
    </lineage>
</organism>
<evidence type="ECO:0000313" key="1">
    <source>
        <dbReference type="EMBL" id="CAF0951444.1"/>
    </source>
</evidence>
<accession>A0A814CZW5</accession>
<protein>
    <submittedName>
        <fullName evidence="1">Uncharacterized protein</fullName>
    </submittedName>
</protein>
<sequence>MVRVYDINNNEYEVTPEIRDLIVFFQMQKNKFIGLNEDFEPIFQEKTVTTEVTFAKDPKNESEEEKNNTEEIYYLINPLDNHENTNISESKSYTEEMINFTFDLSTINENESNQSEETTDDELIPQNKFGINYSCFF</sequence>
<comment type="caution">
    <text evidence="1">The sequence shown here is derived from an EMBL/GenBank/DDBJ whole genome shotgun (WGS) entry which is preliminary data.</text>
</comment>